<comment type="caution">
    <text evidence="3">The sequence shown here is derived from an EMBL/GenBank/DDBJ whole genome shotgun (WGS) entry which is preliminary data.</text>
</comment>
<evidence type="ECO:0000259" key="2">
    <source>
        <dbReference type="Pfam" id="PF12969"/>
    </source>
</evidence>
<dbReference type="InterPro" id="IPR038765">
    <property type="entry name" value="Papain-like_cys_pep_sf"/>
</dbReference>
<dbReference type="Gene3D" id="3.10.620.30">
    <property type="match status" value="1"/>
</dbReference>
<dbReference type="Proteomes" id="UP001569414">
    <property type="component" value="Unassembled WGS sequence"/>
</dbReference>
<reference evidence="3 4" key="1">
    <citation type="submission" date="2024-08" db="EMBL/GenBank/DDBJ databases">
        <authorList>
            <person name="Ishaq N."/>
        </authorList>
    </citation>
    <scope>NUCLEOTIDE SEQUENCE [LARGE SCALE GENOMIC DNA]</scope>
    <source>
        <strain evidence="3 4">JCM 30400</strain>
    </source>
</reference>
<evidence type="ECO:0000313" key="4">
    <source>
        <dbReference type="Proteomes" id="UP001569414"/>
    </source>
</evidence>
<feature type="signal peptide" evidence="1">
    <location>
        <begin position="1"/>
        <end position="23"/>
    </location>
</feature>
<gene>
    <name evidence="3" type="ORF">ACCI51_06140</name>
</gene>
<evidence type="ECO:0000256" key="1">
    <source>
        <dbReference type="SAM" id="SignalP"/>
    </source>
</evidence>
<feature type="domain" description="DUF3857" evidence="2">
    <location>
        <begin position="68"/>
        <end position="228"/>
    </location>
</feature>
<dbReference type="RefSeq" id="WP_371842964.1">
    <property type="nucleotide sequence ID" value="NZ_JBGMEL010000004.1"/>
</dbReference>
<dbReference type="SUPFAM" id="SSF54001">
    <property type="entry name" value="Cysteine proteinases"/>
    <property type="match status" value="1"/>
</dbReference>
<sequence length="665" mass="76764">MKYRFHGQLLATVFIALTSLAQAAPELLFSAAPDWVEVLPPVVSKRPAQGSVRVHLSNSQIRHWGKEQQYYFQVIMEPLNQQGVNEIAELNFSFYPAFQKLLVHDISIQRDGERLNRLKEDAFKLFQSEQELSSKLYSEQWNALYILEDIRPGDIIRYTYTIDGSNPIFARNDFGRLYLSWPQAVDRRFVKVISDKKLNYRFNHHTVPVSETRHQGNFAYTLDLRDVAGVLAESEYPYWHDPLNYFQYSGYDTWAEVNKWALELYQVDRSLPAALEKTLDSWRAQLGLEGAVSKAIEYVQEDIRYFGIELGINSHQPRTPQETLQKRYGDCKDKTLLLTSMLAHLGVESYPALVSSSRGRDIGRDIPSPETFNHVINLIILNDREYWVDATASGQGINIEHKGFFDYELALPIAEHTQSLKAMEPSSEKVASLSARIEEQFEIDAAENSAQLHVRSHFTHLKAEQVRQFFLSADSEQIKSSYTNFIAGYYPGVNANPEILYKDSLQENQLEVSEHYQISEFAQRHSARKIFSLYGSAIVPYLSKPQRPIRKTPLALAHPVDVLQSATVRIRGELLWQEELDTISIDNPWFTFTRRAKRLKNGLEVKYAFKSKTDHVEQQDVPQYLVQFKQLDTALQYKFWAKSEASLERSNSQEMKNLIKSLIRK</sequence>
<dbReference type="Pfam" id="PF12969">
    <property type="entry name" value="DUF3857"/>
    <property type="match status" value="1"/>
</dbReference>
<accession>A0ABV4NMQ0</accession>
<keyword evidence="4" id="KW-1185">Reference proteome</keyword>
<dbReference type="InterPro" id="IPR024618">
    <property type="entry name" value="DUF3857"/>
</dbReference>
<name>A0ABV4NMQ0_9GAMM</name>
<proteinExistence type="predicted"/>
<dbReference type="EMBL" id="JBGMEL010000004">
    <property type="protein sequence ID" value="MFA0790121.1"/>
    <property type="molecule type" value="Genomic_DNA"/>
</dbReference>
<feature type="chain" id="PRO_5047183763" evidence="1">
    <location>
        <begin position="24"/>
        <end position="665"/>
    </location>
</feature>
<protein>
    <submittedName>
        <fullName evidence="3">DUF3857 domain-containing transglutaminase family protein</fullName>
    </submittedName>
</protein>
<dbReference type="Gene3D" id="2.60.40.3140">
    <property type="match status" value="1"/>
</dbReference>
<evidence type="ECO:0000313" key="3">
    <source>
        <dbReference type="EMBL" id="MFA0790121.1"/>
    </source>
</evidence>
<organism evidence="3 4">
    <name type="scientific">Microbulbifer echini</name>
    <dbReference type="NCBI Taxonomy" id="1529067"/>
    <lineage>
        <taxon>Bacteria</taxon>
        <taxon>Pseudomonadati</taxon>
        <taxon>Pseudomonadota</taxon>
        <taxon>Gammaproteobacteria</taxon>
        <taxon>Cellvibrionales</taxon>
        <taxon>Microbulbiferaceae</taxon>
        <taxon>Microbulbifer</taxon>
    </lineage>
</organism>
<keyword evidence="1" id="KW-0732">Signal</keyword>